<evidence type="ECO:0000256" key="3">
    <source>
        <dbReference type="ARBA" id="ARBA00022723"/>
    </source>
</evidence>
<dbReference type="NCBIfam" id="TIGR00516">
    <property type="entry name" value="acpS"/>
    <property type="match status" value="1"/>
</dbReference>
<dbReference type="EC" id="2.7.8.7" evidence="8"/>
<dbReference type="STRING" id="537013.CLOSTMETH_00375"/>
<feature type="domain" description="4'-phosphopantetheinyl transferase" evidence="9">
    <location>
        <begin position="4"/>
        <end position="94"/>
    </location>
</feature>
<comment type="catalytic activity">
    <reaction evidence="8">
        <text>apo-[ACP] + CoA = holo-[ACP] + adenosine 3',5'-bisphosphate + H(+)</text>
        <dbReference type="Rhea" id="RHEA:12068"/>
        <dbReference type="Rhea" id="RHEA-COMP:9685"/>
        <dbReference type="Rhea" id="RHEA-COMP:9690"/>
        <dbReference type="ChEBI" id="CHEBI:15378"/>
        <dbReference type="ChEBI" id="CHEBI:29999"/>
        <dbReference type="ChEBI" id="CHEBI:57287"/>
        <dbReference type="ChEBI" id="CHEBI:58343"/>
        <dbReference type="ChEBI" id="CHEBI:64479"/>
        <dbReference type="EC" id="2.7.8.7"/>
    </reaction>
</comment>
<dbReference type="InterPro" id="IPR004568">
    <property type="entry name" value="Ppantetheine-prot_Trfase_dom"/>
</dbReference>
<evidence type="ECO:0000256" key="6">
    <source>
        <dbReference type="ARBA" id="ARBA00023098"/>
    </source>
</evidence>
<keyword evidence="3 8" id="KW-0479">Metal-binding</keyword>
<keyword evidence="2 8" id="KW-0808">Transferase</keyword>
<keyword evidence="8" id="KW-0963">Cytoplasm</keyword>
<dbReference type="SUPFAM" id="SSF56214">
    <property type="entry name" value="4'-phosphopantetheinyl transferase"/>
    <property type="match status" value="1"/>
</dbReference>
<keyword evidence="7 8" id="KW-0275">Fatty acid biosynthesis</keyword>
<dbReference type="InterPro" id="IPR037143">
    <property type="entry name" value="4-PPantetheinyl_Trfase_dom_sf"/>
</dbReference>
<comment type="similarity">
    <text evidence="8">Belongs to the P-Pant transferase superfamily. AcpS family.</text>
</comment>
<dbReference type="NCBIfam" id="TIGR00556">
    <property type="entry name" value="pantethn_trn"/>
    <property type="match status" value="1"/>
</dbReference>
<dbReference type="InterPro" id="IPR008278">
    <property type="entry name" value="4-PPantetheinyl_Trfase_dom"/>
</dbReference>
<evidence type="ECO:0000313" key="11">
    <source>
        <dbReference type="Proteomes" id="UP000003340"/>
    </source>
</evidence>
<comment type="subcellular location">
    <subcellularLocation>
        <location evidence="8">Cytoplasm</location>
    </subcellularLocation>
</comment>
<dbReference type="GO" id="GO:0005737">
    <property type="term" value="C:cytoplasm"/>
    <property type="evidence" value="ECO:0007669"/>
    <property type="project" value="UniProtKB-SubCell"/>
</dbReference>
<evidence type="ECO:0000259" key="9">
    <source>
        <dbReference type="Pfam" id="PF01648"/>
    </source>
</evidence>
<dbReference type="AlphaFoldDB" id="C0E977"/>
<evidence type="ECO:0000313" key="10">
    <source>
        <dbReference type="EMBL" id="EEG31980.1"/>
    </source>
</evidence>
<sequence>MRTGIDLVEIGRIRASIQNPRFVERVYTPAEREFLFQRNDPAPGLAANFAAKEAFSKALGTGVRGMKLNEIGVLRDELGAPYFELSGGAARAAEGLSLSVSLSHTGDVAAAFVLAYSKKGDI</sequence>
<dbReference type="Proteomes" id="UP000003340">
    <property type="component" value="Unassembled WGS sequence"/>
</dbReference>
<feature type="binding site" evidence="8">
    <location>
        <position position="6"/>
    </location>
    <ligand>
        <name>Mg(2+)</name>
        <dbReference type="ChEBI" id="CHEBI:18420"/>
    </ligand>
</feature>
<reference evidence="10 11" key="2">
    <citation type="submission" date="2009-02" db="EMBL/GenBank/DDBJ databases">
        <title>Draft genome sequence of Clostridium methylpentosum (DSM 5476).</title>
        <authorList>
            <person name="Sudarsanam P."/>
            <person name="Ley R."/>
            <person name="Guruge J."/>
            <person name="Turnbaugh P.J."/>
            <person name="Mahowald M."/>
            <person name="Liep D."/>
            <person name="Gordon J."/>
        </authorList>
    </citation>
    <scope>NUCLEOTIDE SEQUENCE [LARGE SCALE GENOMIC DNA]</scope>
    <source>
        <strain evidence="10 11">DSM 5476</strain>
    </source>
</reference>
<keyword evidence="11" id="KW-1185">Reference proteome</keyword>
<protein>
    <recommendedName>
        <fullName evidence="8">Holo-[acyl-carrier-protein] synthase</fullName>
        <shortName evidence="8">Holo-ACP synthase</shortName>
        <ecNumber evidence="8">2.7.8.7</ecNumber>
    </recommendedName>
    <alternativeName>
        <fullName evidence="8">4'-phosphopantetheinyl transferase AcpS</fullName>
    </alternativeName>
</protein>
<keyword evidence="5 8" id="KW-0460">Magnesium</keyword>
<keyword evidence="4 8" id="KW-0276">Fatty acid metabolism</keyword>
<comment type="caution">
    <text evidence="10">The sequence shown here is derived from an EMBL/GenBank/DDBJ whole genome shotgun (WGS) entry which is preliminary data.</text>
</comment>
<feature type="binding site" evidence="8">
    <location>
        <position position="53"/>
    </location>
    <ligand>
        <name>Mg(2+)</name>
        <dbReference type="ChEBI" id="CHEBI:18420"/>
    </ligand>
</feature>
<evidence type="ECO:0000256" key="7">
    <source>
        <dbReference type="ARBA" id="ARBA00023160"/>
    </source>
</evidence>
<organism evidence="10 11">
    <name type="scientific">[Clostridium] methylpentosum DSM 5476</name>
    <dbReference type="NCBI Taxonomy" id="537013"/>
    <lineage>
        <taxon>Bacteria</taxon>
        <taxon>Bacillati</taxon>
        <taxon>Bacillota</taxon>
        <taxon>Clostridia</taxon>
        <taxon>Eubacteriales</taxon>
        <taxon>Oscillospiraceae</taxon>
        <taxon>Oscillospiraceae incertae sedis</taxon>
    </lineage>
</organism>
<keyword evidence="6 8" id="KW-0443">Lipid metabolism</keyword>
<dbReference type="eggNOG" id="COG0736">
    <property type="taxonomic scope" value="Bacteria"/>
</dbReference>
<dbReference type="InterPro" id="IPR002582">
    <property type="entry name" value="ACPS"/>
</dbReference>
<dbReference type="GO" id="GO:0000287">
    <property type="term" value="F:magnesium ion binding"/>
    <property type="evidence" value="ECO:0007669"/>
    <property type="project" value="UniProtKB-UniRule"/>
</dbReference>
<dbReference type="GO" id="GO:0006633">
    <property type="term" value="P:fatty acid biosynthetic process"/>
    <property type="evidence" value="ECO:0007669"/>
    <property type="project" value="UniProtKB-UniRule"/>
</dbReference>
<gene>
    <name evidence="8 10" type="primary">acpS</name>
    <name evidence="10" type="ORF">CLOSTMETH_00375</name>
</gene>
<dbReference type="EMBL" id="ACEC01000018">
    <property type="protein sequence ID" value="EEG31980.1"/>
    <property type="molecule type" value="Genomic_DNA"/>
</dbReference>
<accession>C0E977</accession>
<comment type="function">
    <text evidence="8">Transfers the 4'-phosphopantetheine moiety from coenzyme A to a Ser of acyl-carrier-protein.</text>
</comment>
<evidence type="ECO:0000256" key="1">
    <source>
        <dbReference type="ARBA" id="ARBA00022516"/>
    </source>
</evidence>
<dbReference type="HAMAP" id="MF_00101">
    <property type="entry name" value="AcpS"/>
    <property type="match status" value="1"/>
</dbReference>
<comment type="cofactor">
    <cofactor evidence="8">
        <name>Mg(2+)</name>
        <dbReference type="ChEBI" id="CHEBI:18420"/>
    </cofactor>
</comment>
<dbReference type="Gene3D" id="3.90.470.20">
    <property type="entry name" value="4'-phosphopantetheinyl transferase domain"/>
    <property type="match status" value="1"/>
</dbReference>
<keyword evidence="1 8" id="KW-0444">Lipid biosynthesis</keyword>
<evidence type="ECO:0000256" key="2">
    <source>
        <dbReference type="ARBA" id="ARBA00022679"/>
    </source>
</evidence>
<evidence type="ECO:0000256" key="8">
    <source>
        <dbReference type="HAMAP-Rule" id="MF_00101"/>
    </source>
</evidence>
<evidence type="ECO:0000256" key="5">
    <source>
        <dbReference type="ARBA" id="ARBA00022842"/>
    </source>
</evidence>
<dbReference type="HOGENOM" id="CLU_089696_0_2_9"/>
<dbReference type="GO" id="GO:0008897">
    <property type="term" value="F:holo-[acyl-carrier-protein] synthase activity"/>
    <property type="evidence" value="ECO:0007669"/>
    <property type="project" value="UniProtKB-UniRule"/>
</dbReference>
<evidence type="ECO:0000256" key="4">
    <source>
        <dbReference type="ARBA" id="ARBA00022832"/>
    </source>
</evidence>
<name>C0E977_9FIRM</name>
<reference evidence="10 11" key="1">
    <citation type="submission" date="2009-01" db="EMBL/GenBank/DDBJ databases">
        <authorList>
            <person name="Fulton L."/>
            <person name="Clifton S."/>
            <person name="Fulton B."/>
            <person name="Xu J."/>
            <person name="Minx P."/>
            <person name="Pepin K.H."/>
            <person name="Johnson M."/>
            <person name="Bhonagiri V."/>
            <person name="Nash W.E."/>
            <person name="Mardis E.R."/>
            <person name="Wilson R.K."/>
        </authorList>
    </citation>
    <scope>NUCLEOTIDE SEQUENCE [LARGE SCALE GENOMIC DNA]</scope>
    <source>
        <strain evidence="10 11">DSM 5476</strain>
    </source>
</reference>
<dbReference type="Pfam" id="PF01648">
    <property type="entry name" value="ACPS"/>
    <property type="match status" value="1"/>
</dbReference>
<proteinExistence type="inferred from homology"/>